<dbReference type="GO" id="GO:0030139">
    <property type="term" value="C:endocytic vesicle"/>
    <property type="evidence" value="ECO:0007669"/>
    <property type="project" value="TreeGrafter"/>
</dbReference>
<dbReference type="AlphaFoldDB" id="A0AAD9RSH6"/>
<reference evidence="13" key="1">
    <citation type="submission" date="2021-08" db="EMBL/GenBank/DDBJ databases">
        <authorList>
            <person name="Misof B."/>
            <person name="Oliver O."/>
            <person name="Podsiadlowski L."/>
            <person name="Donath A."/>
            <person name="Peters R."/>
            <person name="Mayer C."/>
            <person name="Rust J."/>
            <person name="Gunkel S."/>
            <person name="Lesny P."/>
            <person name="Martin S."/>
            <person name="Oeyen J.P."/>
            <person name="Petersen M."/>
            <person name="Panagiotis P."/>
            <person name="Wilbrandt J."/>
            <person name="Tanja T."/>
        </authorList>
    </citation>
    <scope>NUCLEOTIDE SEQUENCE</scope>
    <source>
        <strain evidence="13">GBR_01_08_01A</strain>
        <tissue evidence="13">Thorax + abdomen</tissue>
    </source>
</reference>
<keyword evidence="3" id="KW-0813">Transport</keyword>
<keyword evidence="9 11" id="KW-0472">Membrane</keyword>
<organism evidence="13 14">
    <name type="scientific">Odynerus spinipes</name>
    <dbReference type="NCBI Taxonomy" id="1348599"/>
    <lineage>
        <taxon>Eukaryota</taxon>
        <taxon>Metazoa</taxon>
        <taxon>Ecdysozoa</taxon>
        <taxon>Arthropoda</taxon>
        <taxon>Hexapoda</taxon>
        <taxon>Insecta</taxon>
        <taxon>Pterygota</taxon>
        <taxon>Neoptera</taxon>
        <taxon>Endopterygota</taxon>
        <taxon>Hymenoptera</taxon>
        <taxon>Apocrita</taxon>
        <taxon>Aculeata</taxon>
        <taxon>Vespoidea</taxon>
        <taxon>Vespidae</taxon>
        <taxon>Eumeninae</taxon>
        <taxon>Odynerus</taxon>
    </lineage>
</organism>
<dbReference type="Proteomes" id="UP001258017">
    <property type="component" value="Unassembled WGS sequence"/>
</dbReference>
<gene>
    <name evidence="13" type="ORF">KPH14_008553</name>
</gene>
<dbReference type="PANTHER" id="PTHR14995:SF2">
    <property type="entry name" value="PROTEIN AMNIONLESS"/>
    <property type="match status" value="1"/>
</dbReference>
<evidence type="ECO:0000256" key="2">
    <source>
        <dbReference type="ARBA" id="ARBA00021200"/>
    </source>
</evidence>
<evidence type="ECO:0000256" key="10">
    <source>
        <dbReference type="SAM" id="MobiDB-lite"/>
    </source>
</evidence>
<feature type="chain" id="PRO_5042141841" description="Protein amnionless" evidence="12">
    <location>
        <begin position="22"/>
        <end position="491"/>
    </location>
</feature>
<keyword evidence="6 12" id="KW-0732">Signal</keyword>
<evidence type="ECO:0000256" key="6">
    <source>
        <dbReference type="ARBA" id="ARBA00022729"/>
    </source>
</evidence>
<proteinExistence type="predicted"/>
<evidence type="ECO:0000256" key="11">
    <source>
        <dbReference type="SAM" id="Phobius"/>
    </source>
</evidence>
<feature type="transmembrane region" description="Helical" evidence="11">
    <location>
        <begin position="334"/>
        <end position="358"/>
    </location>
</feature>
<keyword evidence="5 11" id="KW-0812">Transmembrane</keyword>
<evidence type="ECO:0000256" key="12">
    <source>
        <dbReference type="SAM" id="SignalP"/>
    </source>
</evidence>
<protein>
    <recommendedName>
        <fullName evidence="2">Protein amnionless</fullName>
    </recommendedName>
</protein>
<evidence type="ECO:0000256" key="1">
    <source>
        <dbReference type="ARBA" id="ARBA00004251"/>
    </source>
</evidence>
<keyword evidence="14" id="KW-1185">Reference proteome</keyword>
<dbReference type="Pfam" id="PF14828">
    <property type="entry name" value="Amnionless"/>
    <property type="match status" value="1"/>
</dbReference>
<dbReference type="GO" id="GO:0006898">
    <property type="term" value="P:receptor-mediated endocytosis"/>
    <property type="evidence" value="ECO:0007669"/>
    <property type="project" value="TreeGrafter"/>
</dbReference>
<dbReference type="GO" id="GO:0016324">
    <property type="term" value="C:apical plasma membrane"/>
    <property type="evidence" value="ECO:0007669"/>
    <property type="project" value="TreeGrafter"/>
</dbReference>
<evidence type="ECO:0000313" key="14">
    <source>
        <dbReference type="Proteomes" id="UP001258017"/>
    </source>
</evidence>
<evidence type="ECO:0000256" key="9">
    <source>
        <dbReference type="ARBA" id="ARBA00023136"/>
    </source>
</evidence>
<evidence type="ECO:0000256" key="5">
    <source>
        <dbReference type="ARBA" id="ARBA00022692"/>
    </source>
</evidence>
<comment type="subcellular location">
    <subcellularLocation>
        <location evidence="1">Cell membrane</location>
        <topology evidence="1">Single-pass type I membrane protein</topology>
    </subcellularLocation>
</comment>
<dbReference type="PANTHER" id="PTHR14995">
    <property type="entry name" value="AMNIONLESS"/>
    <property type="match status" value="1"/>
</dbReference>
<feature type="compositionally biased region" description="Acidic residues" evidence="10">
    <location>
        <begin position="421"/>
        <end position="431"/>
    </location>
</feature>
<dbReference type="EMBL" id="JAIFRP010000022">
    <property type="protein sequence ID" value="KAK2585029.1"/>
    <property type="molecule type" value="Genomic_DNA"/>
</dbReference>
<comment type="caution">
    <text evidence="13">The sequence shown here is derived from an EMBL/GenBank/DDBJ whole genome shotgun (WGS) entry which is preliminary data.</text>
</comment>
<feature type="signal peptide" evidence="12">
    <location>
        <begin position="1"/>
        <end position="21"/>
    </location>
</feature>
<evidence type="ECO:0000256" key="8">
    <source>
        <dbReference type="ARBA" id="ARBA00022989"/>
    </source>
</evidence>
<keyword evidence="4" id="KW-1003">Cell membrane</keyword>
<evidence type="ECO:0000256" key="4">
    <source>
        <dbReference type="ARBA" id="ARBA00022475"/>
    </source>
</evidence>
<dbReference type="InterPro" id="IPR026112">
    <property type="entry name" value="AMN"/>
</dbReference>
<feature type="region of interest" description="Disordered" evidence="10">
    <location>
        <begin position="421"/>
        <end position="443"/>
    </location>
</feature>
<dbReference type="GO" id="GO:0015031">
    <property type="term" value="P:protein transport"/>
    <property type="evidence" value="ECO:0007669"/>
    <property type="project" value="UniProtKB-KW"/>
</dbReference>
<keyword evidence="8 11" id="KW-1133">Transmembrane helix</keyword>
<accession>A0AAD9RSH6</accession>
<name>A0AAD9RSH6_9HYME</name>
<evidence type="ECO:0000256" key="7">
    <source>
        <dbReference type="ARBA" id="ARBA00022927"/>
    </source>
</evidence>
<sequence length="491" mass="56587">MKILGCLQIVFFLTLNKKTVGFEKQWIVDLEWQTQANWDRPPEMDGHVIFPLETRHVVGLPKNIDLRLSKIDLPREGSLVLFRDGKLELSESKNTNAKISSWSKEGNYFWADPNNWNGVSEAAPHMERVPCRQDDVVLPGTDRTYSIHLPVKDVQVRSIRLADHKYPSTWWDWKDMVRRKREFIGASYSVKYSQYSCDKCLCQDGSQYDYLEEICAIQRPKCDFAACEYPLKVEGHCCLYCGGRLTLPKGTSLAMIRSLVDEVFEQRSATLAWYVRRAWKGNIEVLLKEKADYTGVETLEALEDLKTKFLHEKLEVLYIESTGAPLSSSRLASILGPLFGAPLVILVLLIAVFLYFGYSMRHVLSELSEAWTSIRKGTRIEKPRKPFGFARFENIPEGNVNIDNSQRRIRRKEGEMTEELVTEEEEIEEESTSGGGKFENPLYRSKRSKDFKDFKSEERELIDVDLPLSLTALQKKVAENTEEDTEMHIEE</sequence>
<evidence type="ECO:0000256" key="3">
    <source>
        <dbReference type="ARBA" id="ARBA00022448"/>
    </source>
</evidence>
<keyword evidence="7" id="KW-0653">Protein transport</keyword>
<evidence type="ECO:0000313" key="13">
    <source>
        <dbReference type="EMBL" id="KAK2585029.1"/>
    </source>
</evidence>
<reference evidence="13" key="2">
    <citation type="journal article" date="2023" name="Commun. Biol.">
        <title>Intrasexual cuticular hydrocarbon dimorphism in a wasp sheds light on hydrocarbon biosynthesis genes in Hymenoptera.</title>
        <authorList>
            <person name="Moris V.C."/>
            <person name="Podsiadlowski L."/>
            <person name="Martin S."/>
            <person name="Oeyen J.P."/>
            <person name="Donath A."/>
            <person name="Petersen M."/>
            <person name="Wilbrandt J."/>
            <person name="Misof B."/>
            <person name="Liedtke D."/>
            <person name="Thamm M."/>
            <person name="Scheiner R."/>
            <person name="Schmitt T."/>
            <person name="Niehuis O."/>
        </authorList>
    </citation>
    <scope>NUCLEOTIDE SEQUENCE</scope>
    <source>
        <strain evidence="13">GBR_01_08_01A</strain>
    </source>
</reference>